<evidence type="ECO:0000313" key="2">
    <source>
        <dbReference type="EMBL" id="KZV98348.1"/>
    </source>
</evidence>
<name>A0A165LUN7_EXIGL</name>
<dbReference type="AlphaFoldDB" id="A0A165LUN7"/>
<dbReference type="OrthoDB" id="3346544at2759"/>
<keyword evidence="1" id="KW-1133">Transmembrane helix</keyword>
<accession>A0A165LUN7</accession>
<protein>
    <submittedName>
        <fullName evidence="2">Uncharacterized protein</fullName>
    </submittedName>
</protein>
<keyword evidence="1" id="KW-0472">Membrane</keyword>
<gene>
    <name evidence="2" type="ORF">EXIGLDRAFT_832275</name>
</gene>
<feature type="transmembrane region" description="Helical" evidence="1">
    <location>
        <begin position="257"/>
        <end position="275"/>
    </location>
</feature>
<feature type="transmembrane region" description="Helical" evidence="1">
    <location>
        <begin position="138"/>
        <end position="163"/>
    </location>
</feature>
<dbReference type="InParanoid" id="A0A165LUN7"/>
<feature type="transmembrane region" description="Helical" evidence="1">
    <location>
        <begin position="20"/>
        <end position="37"/>
    </location>
</feature>
<proteinExistence type="predicted"/>
<feature type="transmembrane region" description="Helical" evidence="1">
    <location>
        <begin position="223"/>
        <end position="245"/>
    </location>
</feature>
<organism evidence="2 3">
    <name type="scientific">Exidia glandulosa HHB12029</name>
    <dbReference type="NCBI Taxonomy" id="1314781"/>
    <lineage>
        <taxon>Eukaryota</taxon>
        <taxon>Fungi</taxon>
        <taxon>Dikarya</taxon>
        <taxon>Basidiomycota</taxon>
        <taxon>Agaricomycotina</taxon>
        <taxon>Agaricomycetes</taxon>
        <taxon>Auriculariales</taxon>
        <taxon>Exidiaceae</taxon>
        <taxon>Exidia</taxon>
    </lineage>
</organism>
<evidence type="ECO:0000256" key="1">
    <source>
        <dbReference type="SAM" id="Phobius"/>
    </source>
</evidence>
<feature type="transmembrane region" description="Helical" evidence="1">
    <location>
        <begin position="175"/>
        <end position="202"/>
    </location>
</feature>
<sequence length="336" mass="36499">MGATSLDLAYIVAIWVETSLWGAYLVLYVLCVYTLLVRRQRAGKGTTSLPTPVIISITAMAIFSSIHASIGLTRLLHGFKEFADGTALPGTLAVFMGKSTWLNILKEATYTCNTAAADGLLIWRLWTIWGRDFRIVALPLFLLCCTAACGFGSTISFAIAGPVGSLRQTLFIKTINAWVTAFFVFTLCTNVLSTCAIAYRILTFMPEHIPGRTVERRLYLQMVAVIVESGLLYSATMLTLLVMWLSGAGSEYLVVDATMPIACIVPTLIVIRVGLGVQWQKAKLAPGHTVESMSAGFNFNFLTAPSFNNAGNTALEVVARLPYDMDSESCSSRGCQ</sequence>
<keyword evidence="3" id="KW-1185">Reference proteome</keyword>
<evidence type="ECO:0000313" key="3">
    <source>
        <dbReference type="Proteomes" id="UP000077266"/>
    </source>
</evidence>
<reference evidence="2 3" key="1">
    <citation type="journal article" date="2016" name="Mol. Biol. Evol.">
        <title>Comparative Genomics of Early-Diverging Mushroom-Forming Fungi Provides Insights into the Origins of Lignocellulose Decay Capabilities.</title>
        <authorList>
            <person name="Nagy L.G."/>
            <person name="Riley R."/>
            <person name="Tritt A."/>
            <person name="Adam C."/>
            <person name="Daum C."/>
            <person name="Floudas D."/>
            <person name="Sun H."/>
            <person name="Yadav J.S."/>
            <person name="Pangilinan J."/>
            <person name="Larsson K.H."/>
            <person name="Matsuura K."/>
            <person name="Barry K."/>
            <person name="Labutti K."/>
            <person name="Kuo R."/>
            <person name="Ohm R.A."/>
            <person name="Bhattacharya S.S."/>
            <person name="Shirouzu T."/>
            <person name="Yoshinaga Y."/>
            <person name="Martin F.M."/>
            <person name="Grigoriev I.V."/>
            <person name="Hibbett D.S."/>
        </authorList>
    </citation>
    <scope>NUCLEOTIDE SEQUENCE [LARGE SCALE GENOMIC DNA]</scope>
    <source>
        <strain evidence="2 3">HHB12029</strain>
    </source>
</reference>
<dbReference type="STRING" id="1314781.A0A165LUN7"/>
<keyword evidence="1" id="KW-0812">Transmembrane</keyword>
<dbReference type="EMBL" id="KV425920">
    <property type="protein sequence ID" value="KZV98348.1"/>
    <property type="molecule type" value="Genomic_DNA"/>
</dbReference>
<dbReference type="Proteomes" id="UP000077266">
    <property type="component" value="Unassembled WGS sequence"/>
</dbReference>
<feature type="transmembrane region" description="Helical" evidence="1">
    <location>
        <begin position="49"/>
        <end position="70"/>
    </location>
</feature>